<dbReference type="Pfam" id="PF00225">
    <property type="entry name" value="Kinesin"/>
    <property type="match status" value="1"/>
</dbReference>
<dbReference type="InterPro" id="IPR027417">
    <property type="entry name" value="P-loop_NTPase"/>
</dbReference>
<dbReference type="OrthoDB" id="3176171at2759"/>
<dbReference type="InterPro" id="IPR036961">
    <property type="entry name" value="Kinesin_motor_dom_sf"/>
</dbReference>
<feature type="region of interest" description="Disordered" evidence="5">
    <location>
        <begin position="767"/>
        <end position="789"/>
    </location>
</feature>
<dbReference type="InterPro" id="IPR019821">
    <property type="entry name" value="Kinesin_motor_CS"/>
</dbReference>
<feature type="binding site" evidence="3">
    <location>
        <begin position="406"/>
        <end position="413"/>
    </location>
    <ligand>
        <name>ATP</name>
        <dbReference type="ChEBI" id="CHEBI:30616"/>
    </ligand>
</feature>
<dbReference type="InParanoid" id="A0A2R5G950"/>
<sequence length="1126" mass="123904">MVSRLCSLSGARLTPNEQFERNFIIRRLRSEASYLERLESRPMSRPRRRAFGGNARPSEPCLDVQHVHLDAPLTEAKSACSDESSLPLPPSSVGQIAITSALNDFDDVDAPVTEPSLPDTTDDLTRNDTLDREYASGSDDNHDDDTFCSRQESGDFSVEEEDVDLFDDPFPFQTVDSGKRFIVIHLGQGVCSVTVNSTYAENYEENRVFHGRAVALTWFAVLCTWIVLSGFGIHALAKTAMSKFKDCSRAILSSRSILRRTARSDANLYSVTIIIASSTASRGPMGASPDTVVGKGPAGGGRVGSTTGQSAQVMPPPENGIRVYLRVRPTKRPSGFLRLDDDDPSRVDFEIPPDVAASHNAKSTYKFKFNGIIDQDAKQDEVFDRVAKDAALSAMEGFNATVFAYGQTGSGKTFTMTGGAERYVDRGIIPRALSLVFEEVEKRSDVQITTHISYLEIYNDAGYDLLDPSHEYKGLEDLPKVSMMEDEDGNVHLKNLSMHVANTEEDALNLLFLGDTNRAISETPMNLASSRSHCIFTISLEMRKAGSDVIRRSKLHLVDLAGSERVHKTSSSGQLLREAKHINSSLHFLEMVIVALHERSSRGRQHIPYRNSMMTNVLRDSLGGNCKTTMVATISLEKSNTEESISTCRFAQRVALVQNDALVNEEVEPAMLIKRLKAEVAALREEVAFLKGERDPNAPGAGQRIDQLEMKRLRGIVSDWVEAQRSRDPETKGSEDESGIDMLQPGELTFERIHACFQILREMAAEDRSDAVGTGKGASSHGERDDAKEEEIAALKEQIQQRNNEIAILVNMVKQGRAQENGELHLGTSESSAGAGEAWHAPRGGSETKSSVEDNGDLKSQGSLGASIIAAAPTTRRPVGPMAPVPPSEVLADKDRALDYFKRHYPSIKAINENKRLLKDKYALAKQIGATVNASRGEITRLKTEIEQVRAQRAVQSVVNGEGKLDEAEEERALSAESERMAEIDNHKTNYKRSFQELKELKKEIERIQSTLQKGRLKLQNEFEAWYGVVLRQGLAQPSIPSQAASDRSEDTTTVVHSSEGSAMRKSRGATRPGLPGVPKVHHSETSLPSGTNSAIPLTGNQEADADILAFYKAKEALMQRSRMKK</sequence>
<dbReference type="InterPro" id="IPR056524">
    <property type="entry name" value="KIF6/9_C"/>
</dbReference>
<dbReference type="GO" id="GO:0007018">
    <property type="term" value="P:microtubule-based movement"/>
    <property type="evidence" value="ECO:0007669"/>
    <property type="project" value="InterPro"/>
</dbReference>
<feature type="compositionally biased region" description="Basic and acidic residues" evidence="5">
    <location>
        <begin position="123"/>
        <end position="134"/>
    </location>
</feature>
<dbReference type="InterPro" id="IPR027640">
    <property type="entry name" value="Kinesin-like_fam"/>
</dbReference>
<dbReference type="PANTHER" id="PTHR47968">
    <property type="entry name" value="CENTROMERE PROTEIN E"/>
    <property type="match status" value="1"/>
</dbReference>
<dbReference type="Gene3D" id="3.40.850.10">
    <property type="entry name" value="Kinesin motor domain"/>
    <property type="match status" value="1"/>
</dbReference>
<proteinExistence type="inferred from homology"/>
<dbReference type="EMBL" id="BEYU01000032">
    <property type="protein sequence ID" value="GBG27530.1"/>
    <property type="molecule type" value="Genomic_DNA"/>
</dbReference>
<dbReference type="PROSITE" id="PS50067">
    <property type="entry name" value="KINESIN_MOTOR_2"/>
    <property type="match status" value="1"/>
</dbReference>
<dbReference type="PRINTS" id="PR00380">
    <property type="entry name" value="KINESINHEAVY"/>
</dbReference>
<keyword evidence="2 3" id="KW-0067">ATP-binding</keyword>
<feature type="region of interest" description="Disordered" evidence="5">
    <location>
        <begin position="1039"/>
        <end position="1099"/>
    </location>
</feature>
<keyword evidence="6" id="KW-0812">Transmembrane</keyword>
<feature type="region of interest" description="Disordered" evidence="5">
    <location>
        <begin position="827"/>
        <end position="862"/>
    </location>
</feature>
<dbReference type="GO" id="GO:0008017">
    <property type="term" value="F:microtubule binding"/>
    <property type="evidence" value="ECO:0007669"/>
    <property type="project" value="InterPro"/>
</dbReference>
<keyword evidence="1 3" id="KW-0547">Nucleotide-binding</keyword>
<keyword evidence="9" id="KW-1185">Reference proteome</keyword>
<keyword evidence="3" id="KW-0505">Motor protein</keyword>
<evidence type="ECO:0000256" key="6">
    <source>
        <dbReference type="SAM" id="Phobius"/>
    </source>
</evidence>
<feature type="compositionally biased region" description="Polar residues" evidence="5">
    <location>
        <begin position="1039"/>
        <end position="1061"/>
    </location>
</feature>
<keyword evidence="6" id="KW-1133">Transmembrane helix</keyword>
<evidence type="ECO:0000259" key="7">
    <source>
        <dbReference type="PROSITE" id="PS50067"/>
    </source>
</evidence>
<feature type="region of interest" description="Disordered" evidence="5">
    <location>
        <begin position="721"/>
        <end position="741"/>
    </location>
</feature>
<evidence type="ECO:0000256" key="4">
    <source>
        <dbReference type="SAM" id="Coils"/>
    </source>
</evidence>
<comment type="caution">
    <text evidence="8">The sequence shown here is derived from an EMBL/GenBank/DDBJ whole genome shotgun (WGS) entry which is preliminary data.</text>
</comment>
<feature type="domain" description="Kinesin motor" evidence="7">
    <location>
        <begin position="320"/>
        <end position="657"/>
    </location>
</feature>
<keyword evidence="4" id="KW-0175">Coiled coil</keyword>
<organism evidence="8 9">
    <name type="scientific">Hondaea fermentalgiana</name>
    <dbReference type="NCBI Taxonomy" id="2315210"/>
    <lineage>
        <taxon>Eukaryota</taxon>
        <taxon>Sar</taxon>
        <taxon>Stramenopiles</taxon>
        <taxon>Bigyra</taxon>
        <taxon>Labyrinthulomycetes</taxon>
        <taxon>Thraustochytrida</taxon>
        <taxon>Thraustochytriidae</taxon>
        <taxon>Hondaea</taxon>
    </lineage>
</organism>
<dbReference type="SMART" id="SM00129">
    <property type="entry name" value="KISc"/>
    <property type="match status" value="1"/>
</dbReference>
<dbReference type="InterPro" id="IPR001752">
    <property type="entry name" value="Kinesin_motor_dom"/>
</dbReference>
<name>A0A2R5G950_9STRA</name>
<dbReference type="PROSITE" id="PS00411">
    <property type="entry name" value="KINESIN_MOTOR_1"/>
    <property type="match status" value="1"/>
</dbReference>
<dbReference type="AlphaFoldDB" id="A0A2R5G950"/>
<feature type="transmembrane region" description="Helical" evidence="6">
    <location>
        <begin position="213"/>
        <end position="237"/>
    </location>
</feature>
<reference evidence="8 9" key="1">
    <citation type="submission" date="2017-12" db="EMBL/GenBank/DDBJ databases">
        <title>Sequencing, de novo assembly and annotation of complete genome of a new Thraustochytrid species, strain FCC1311.</title>
        <authorList>
            <person name="Sedici K."/>
            <person name="Godart F."/>
            <person name="Aiese Cigliano R."/>
            <person name="Sanseverino W."/>
            <person name="Barakat M."/>
            <person name="Ortet P."/>
            <person name="Marechal E."/>
            <person name="Cagnac O."/>
            <person name="Amato A."/>
        </authorList>
    </citation>
    <scope>NUCLEOTIDE SEQUENCE [LARGE SCALE GENOMIC DNA]</scope>
</reference>
<feature type="region of interest" description="Disordered" evidence="5">
    <location>
        <begin position="107"/>
        <end position="150"/>
    </location>
</feature>
<keyword evidence="6" id="KW-0472">Membrane</keyword>
<dbReference type="GO" id="GO:0005524">
    <property type="term" value="F:ATP binding"/>
    <property type="evidence" value="ECO:0007669"/>
    <property type="project" value="UniProtKB-UniRule"/>
</dbReference>
<dbReference type="Pfam" id="PF23735">
    <property type="entry name" value="KIF9"/>
    <property type="match status" value="1"/>
</dbReference>
<evidence type="ECO:0000256" key="1">
    <source>
        <dbReference type="ARBA" id="ARBA00022741"/>
    </source>
</evidence>
<dbReference type="PANTHER" id="PTHR47968:SF67">
    <property type="entry name" value="KINESIN MOTOR DOMAIN-CONTAINING PROTEIN"/>
    <property type="match status" value="1"/>
</dbReference>
<dbReference type="SUPFAM" id="SSF52540">
    <property type="entry name" value="P-loop containing nucleoside triphosphate hydrolases"/>
    <property type="match status" value="1"/>
</dbReference>
<feature type="coiled-coil region" evidence="4">
    <location>
        <begin position="932"/>
        <end position="1018"/>
    </location>
</feature>
<gene>
    <name evidence="8" type="ORF">FCC1311_037532</name>
</gene>
<feature type="compositionally biased region" description="Basic and acidic residues" evidence="5">
    <location>
        <begin position="722"/>
        <end position="735"/>
    </location>
</feature>
<comment type="similarity">
    <text evidence="3">Belongs to the TRAFAC class myosin-kinesin ATPase superfamily. Kinesin family.</text>
</comment>
<evidence type="ECO:0000313" key="8">
    <source>
        <dbReference type="EMBL" id="GBG27530.1"/>
    </source>
</evidence>
<accession>A0A2R5G950</accession>
<protein>
    <submittedName>
        <fullName evidence="8">Kinesin-like protein KIF6</fullName>
    </submittedName>
</protein>
<evidence type="ECO:0000256" key="3">
    <source>
        <dbReference type="PROSITE-ProRule" id="PRU00283"/>
    </source>
</evidence>
<dbReference type="GO" id="GO:0003777">
    <property type="term" value="F:microtubule motor activity"/>
    <property type="evidence" value="ECO:0007669"/>
    <property type="project" value="InterPro"/>
</dbReference>
<evidence type="ECO:0000256" key="2">
    <source>
        <dbReference type="ARBA" id="ARBA00022840"/>
    </source>
</evidence>
<evidence type="ECO:0000313" key="9">
    <source>
        <dbReference type="Proteomes" id="UP000241890"/>
    </source>
</evidence>
<dbReference type="Proteomes" id="UP000241890">
    <property type="component" value="Unassembled WGS sequence"/>
</dbReference>
<feature type="compositionally biased region" description="Polar residues" evidence="5">
    <location>
        <begin position="1086"/>
        <end position="1099"/>
    </location>
</feature>
<evidence type="ECO:0000256" key="5">
    <source>
        <dbReference type="SAM" id="MobiDB-lite"/>
    </source>
</evidence>